<gene>
    <name evidence="2" type="ORF">SAMN05421856_105105</name>
</gene>
<dbReference type="GO" id="GO:0005524">
    <property type="term" value="F:ATP binding"/>
    <property type="evidence" value="ECO:0007669"/>
    <property type="project" value="InterPro"/>
</dbReference>
<proteinExistence type="predicted"/>
<feature type="domain" description="Helicase/UvrB N-terminal" evidence="1">
    <location>
        <begin position="48"/>
        <end position="204"/>
    </location>
</feature>
<evidence type="ECO:0000313" key="3">
    <source>
        <dbReference type="Proteomes" id="UP000199450"/>
    </source>
</evidence>
<reference evidence="3" key="1">
    <citation type="submission" date="2016-10" db="EMBL/GenBank/DDBJ databases">
        <authorList>
            <person name="Varghese N."/>
            <person name="Submissions S."/>
        </authorList>
    </citation>
    <scope>NUCLEOTIDE SEQUENCE [LARGE SCALE GENOMIC DNA]</scope>
    <source>
        <strain evidence="3">DSM 17453</strain>
    </source>
</reference>
<dbReference type="Pfam" id="PF04851">
    <property type="entry name" value="ResIII"/>
    <property type="match status" value="1"/>
</dbReference>
<dbReference type="GO" id="GO:0003677">
    <property type="term" value="F:DNA binding"/>
    <property type="evidence" value="ECO:0007669"/>
    <property type="project" value="InterPro"/>
</dbReference>
<dbReference type="AlphaFoldDB" id="A0A1H8A4T5"/>
<dbReference type="OrthoDB" id="642699at2"/>
<dbReference type="EMBL" id="FOBV01000005">
    <property type="protein sequence ID" value="SEM65601.1"/>
    <property type="molecule type" value="Genomic_DNA"/>
</dbReference>
<organism evidence="2 3">
    <name type="scientific">Chryseobacterium taichungense</name>
    <dbReference type="NCBI Taxonomy" id="295069"/>
    <lineage>
        <taxon>Bacteria</taxon>
        <taxon>Pseudomonadati</taxon>
        <taxon>Bacteroidota</taxon>
        <taxon>Flavobacteriia</taxon>
        <taxon>Flavobacteriales</taxon>
        <taxon>Weeksellaceae</taxon>
        <taxon>Chryseobacterium group</taxon>
        <taxon>Chryseobacterium</taxon>
    </lineage>
</organism>
<evidence type="ECO:0000313" key="2">
    <source>
        <dbReference type="EMBL" id="SEM65601.1"/>
    </source>
</evidence>
<dbReference type="SUPFAM" id="SSF52540">
    <property type="entry name" value="P-loop containing nucleoside triphosphate hydrolases"/>
    <property type="match status" value="1"/>
</dbReference>
<dbReference type="InterPro" id="IPR006935">
    <property type="entry name" value="Helicase/UvrB_N"/>
</dbReference>
<sequence length="839" mass="98776">MNLPNTHFEDFPIEFKQINPEDFSNFHTTEKVIISPDSDGYIKTPLTNHIKLYDKNTVVINAGVGQGKTTAIIDIVKQYYSNTDYVIFLASPFVSLVEQYYKDILEKEIPERDVFRYEVLGNEEPTDFWHKRIHIVTANCLLGNPGEDAFVSSSVKRYYTNRLVKYCEKHGKKVIFIYDEIHDAIHNFKEKYIFNLWKWRNVILKNYIISATYNEASKVVIEYLAELTDDKIQIIESERRRFSEKQSELFLHYNNEQFYTYDDKAITDLVKELIYLDKDIDILSYSKTLADNIIKNKGSGIGKELYSKYAEINNCTSELVLNQRNDRVTPQNRYNPSMCNVGTNFKTGVSIKKGNHAYVIILPPKGAKKPFKNNYGIFSGGINSIIQALARQRVKGEIHLILPKPKDFDFESLQFEEVEKVEVFKEFYTSVMDTQQLEHKTKYLSLSSQDEILNAFYEKEIKENVRHEIDFVKSLDRLNSVRLDFPEYRLFKLNEGEALLAKKYDFYGNDLSSYITYCAITNQFINCKLASGNRVPALIFKYGEIQKGLKEYCNSYYFQDDRRMHIYYFYNDTQFYNIFRDDLFNSFQLIFQNSSGQLLPLKKNGTANHNKCFELQLLSFVQHFGYTNNPVNRHEYFKDGKLHDGVYDRSQYFLEGIAHAEIINTEDIQDNPNATRRLKAFKFLNFLRQQVINSQITITTAHQGTFQFVLNKPNENFIPQDRLEEFREILKHFLEEDEILSRYEFKHRFINKEESKQIESLYSIILNDFFKTTDYKEASGARRNGKKIIEIKPIPRHTEVVNYLSLPDYDYEALPETFFEVNALSEEEVKNITEEIRRK</sequence>
<dbReference type="Gene3D" id="3.40.50.300">
    <property type="entry name" value="P-loop containing nucleotide triphosphate hydrolases"/>
    <property type="match status" value="1"/>
</dbReference>
<name>A0A1H8A4T5_9FLAO</name>
<protein>
    <submittedName>
        <fullName evidence="2">Type III restriction enzyme, res subunit</fullName>
    </submittedName>
</protein>
<dbReference type="RefSeq" id="WP_090000225.1">
    <property type="nucleotide sequence ID" value="NZ_FOBV01000005.1"/>
</dbReference>
<dbReference type="GO" id="GO:0016787">
    <property type="term" value="F:hydrolase activity"/>
    <property type="evidence" value="ECO:0007669"/>
    <property type="project" value="InterPro"/>
</dbReference>
<keyword evidence="3" id="KW-1185">Reference proteome</keyword>
<dbReference type="InterPro" id="IPR027417">
    <property type="entry name" value="P-loop_NTPase"/>
</dbReference>
<evidence type="ECO:0000259" key="1">
    <source>
        <dbReference type="Pfam" id="PF04851"/>
    </source>
</evidence>
<accession>A0A1H8A4T5</accession>
<dbReference type="Proteomes" id="UP000199450">
    <property type="component" value="Unassembled WGS sequence"/>
</dbReference>